<dbReference type="HOGENOM" id="CLU_3041771_0_0_0"/>
<protein>
    <submittedName>
        <fullName evidence="1">Uncharacterized protein</fullName>
    </submittedName>
</protein>
<dbReference type="AlphaFoldDB" id="S0EWF7"/>
<sequence>MISRRIRTLTTASSTNPVTDYLKTFVPLRETPILTGLKRLLRPLRTPHQPYKTR</sequence>
<accession>S0EWF7</accession>
<dbReference type="EMBL" id="HF951689">
    <property type="protein sequence ID" value="CCW36126.1"/>
    <property type="molecule type" value="Genomic_DNA"/>
</dbReference>
<organism evidence="1 2">
    <name type="scientific">Chthonomonas calidirosea (strain DSM 23976 / ICMP 18418 / T49)</name>
    <dbReference type="NCBI Taxonomy" id="1303518"/>
    <lineage>
        <taxon>Bacteria</taxon>
        <taxon>Bacillati</taxon>
        <taxon>Armatimonadota</taxon>
        <taxon>Chthonomonadia</taxon>
        <taxon>Chthonomonadales</taxon>
        <taxon>Chthonomonadaceae</taxon>
        <taxon>Chthonomonas</taxon>
    </lineage>
</organism>
<proteinExistence type="predicted"/>
<gene>
    <name evidence="1" type="ORF">CCALI_02321</name>
</gene>
<reference evidence="2" key="1">
    <citation type="submission" date="2013-03" db="EMBL/GenBank/DDBJ databases">
        <title>Genome sequence of Chthonomonas calidirosea, the first sequenced genome from the Armatimonadetes phylum (formally candidate division OP10).</title>
        <authorList>
            <person name="Lee K.C.Y."/>
            <person name="Morgan X.C."/>
            <person name="Dunfield P.F."/>
            <person name="Tamas I."/>
            <person name="Houghton K.M."/>
            <person name="Vyssotski M."/>
            <person name="Ryan J.L.J."/>
            <person name="Lagutin K."/>
            <person name="McDonald I.R."/>
            <person name="Stott M.B."/>
        </authorList>
    </citation>
    <scope>NUCLEOTIDE SEQUENCE [LARGE SCALE GENOMIC DNA]</scope>
    <source>
        <strain evidence="2">DSM 23976 / ICMP 18418 / T49</strain>
    </source>
</reference>
<dbReference type="InParanoid" id="S0EWF7"/>
<name>S0EWF7_CHTCT</name>
<dbReference type="Proteomes" id="UP000014227">
    <property type="component" value="Chromosome I"/>
</dbReference>
<evidence type="ECO:0000313" key="2">
    <source>
        <dbReference type="Proteomes" id="UP000014227"/>
    </source>
</evidence>
<evidence type="ECO:0000313" key="1">
    <source>
        <dbReference type="EMBL" id="CCW36126.1"/>
    </source>
</evidence>
<dbReference type="KEGG" id="ccz:CCALI_02321"/>
<keyword evidence="2" id="KW-1185">Reference proteome</keyword>